<organism evidence="3 4">
    <name type="scientific">Amorphus orientalis</name>
    <dbReference type="NCBI Taxonomy" id="649198"/>
    <lineage>
        <taxon>Bacteria</taxon>
        <taxon>Pseudomonadati</taxon>
        <taxon>Pseudomonadota</taxon>
        <taxon>Alphaproteobacteria</taxon>
        <taxon>Hyphomicrobiales</taxon>
        <taxon>Amorphaceae</taxon>
        <taxon>Amorphus</taxon>
    </lineage>
</organism>
<evidence type="ECO:0000313" key="3">
    <source>
        <dbReference type="EMBL" id="MDQ0317456.1"/>
    </source>
</evidence>
<keyword evidence="4" id="KW-1185">Reference proteome</keyword>
<dbReference type="SUPFAM" id="SSF46785">
    <property type="entry name" value="Winged helix' DNA-binding domain"/>
    <property type="match status" value="1"/>
</dbReference>
<dbReference type="PANTHER" id="PTHR34580:SF3">
    <property type="entry name" value="PROTEIN PAFB"/>
    <property type="match status" value="1"/>
</dbReference>
<evidence type="ECO:0000259" key="1">
    <source>
        <dbReference type="Pfam" id="PF08279"/>
    </source>
</evidence>
<dbReference type="InterPro" id="IPR036388">
    <property type="entry name" value="WH-like_DNA-bd_sf"/>
</dbReference>
<keyword evidence="3" id="KW-0238">DNA-binding</keyword>
<dbReference type="RefSeq" id="WP_306887375.1">
    <property type="nucleotide sequence ID" value="NZ_JAUSUL010000005.1"/>
</dbReference>
<dbReference type="PROSITE" id="PS52050">
    <property type="entry name" value="WYL"/>
    <property type="match status" value="1"/>
</dbReference>
<gene>
    <name evidence="3" type="ORF">J2S73_003940</name>
</gene>
<dbReference type="AlphaFoldDB" id="A0AAE4ATM9"/>
<dbReference type="InterPro" id="IPR051534">
    <property type="entry name" value="CBASS_pafABC_assoc_protein"/>
</dbReference>
<dbReference type="InterPro" id="IPR026881">
    <property type="entry name" value="WYL_dom"/>
</dbReference>
<accession>A0AAE4ATM9</accession>
<name>A0AAE4ATM9_9HYPH</name>
<feature type="domain" description="WYL" evidence="2">
    <location>
        <begin position="140"/>
        <end position="203"/>
    </location>
</feature>
<dbReference type="Proteomes" id="UP001229244">
    <property type="component" value="Unassembled WGS sequence"/>
</dbReference>
<evidence type="ECO:0000259" key="2">
    <source>
        <dbReference type="Pfam" id="PF13280"/>
    </source>
</evidence>
<dbReference type="InterPro" id="IPR036390">
    <property type="entry name" value="WH_DNA-bd_sf"/>
</dbReference>
<dbReference type="Pfam" id="PF13280">
    <property type="entry name" value="WYL"/>
    <property type="match status" value="1"/>
</dbReference>
<comment type="caution">
    <text evidence="3">The sequence shown here is derived from an EMBL/GenBank/DDBJ whole genome shotgun (WGS) entry which is preliminary data.</text>
</comment>
<dbReference type="EMBL" id="JAUSUL010000005">
    <property type="protein sequence ID" value="MDQ0317456.1"/>
    <property type="molecule type" value="Genomic_DNA"/>
</dbReference>
<dbReference type="Pfam" id="PF08279">
    <property type="entry name" value="HTH_11"/>
    <property type="match status" value="1"/>
</dbReference>
<sequence length="227" mass="25539">MSRSERLFDLLDLLRAHRRPVRGQVLADGLGVSLRTLYRDIASLQSLGAHIEGEPGVGYVLKPGFLLPPLMFSPEEIEALVLGSRWVADRADPRLSEAAKSALVRIAAVLPSDLRDDLETSGLVVGPGAAAPVDVVDQADLRAAIRAERKLRIVYSKETGERTERIVWPFALAFFDRVRLLTTWCELRNDFRSFRTDRIASADPLGERYPRRRAVLLKEWRDRRAAE</sequence>
<protein>
    <submittedName>
        <fullName evidence="3">DNA-binding transcriptional regulator YafY</fullName>
    </submittedName>
</protein>
<dbReference type="Gene3D" id="1.10.10.10">
    <property type="entry name" value="Winged helix-like DNA-binding domain superfamily/Winged helix DNA-binding domain"/>
    <property type="match status" value="1"/>
</dbReference>
<reference evidence="3" key="1">
    <citation type="submission" date="2023-07" db="EMBL/GenBank/DDBJ databases">
        <title>Genomic Encyclopedia of Type Strains, Phase IV (KMG-IV): sequencing the most valuable type-strain genomes for metagenomic binning, comparative biology and taxonomic classification.</title>
        <authorList>
            <person name="Goeker M."/>
        </authorList>
    </citation>
    <scope>NUCLEOTIDE SEQUENCE</scope>
    <source>
        <strain evidence="3">DSM 21202</strain>
    </source>
</reference>
<dbReference type="InterPro" id="IPR013196">
    <property type="entry name" value="HTH_11"/>
</dbReference>
<dbReference type="PANTHER" id="PTHR34580">
    <property type="match status" value="1"/>
</dbReference>
<feature type="domain" description="Helix-turn-helix type 11" evidence="1">
    <location>
        <begin position="6"/>
        <end position="59"/>
    </location>
</feature>
<proteinExistence type="predicted"/>
<evidence type="ECO:0000313" key="4">
    <source>
        <dbReference type="Proteomes" id="UP001229244"/>
    </source>
</evidence>
<dbReference type="GO" id="GO:0003677">
    <property type="term" value="F:DNA binding"/>
    <property type="evidence" value="ECO:0007669"/>
    <property type="project" value="UniProtKB-KW"/>
</dbReference>